<protein>
    <recommendedName>
        <fullName evidence="3">RRM domain-containing protein</fullName>
    </recommendedName>
</protein>
<dbReference type="Gene3D" id="3.90.180.10">
    <property type="entry name" value="Medium-chain alcohol dehydrogenases, catalytic domain"/>
    <property type="match status" value="1"/>
</dbReference>
<dbReference type="InterPro" id="IPR013149">
    <property type="entry name" value="ADH-like_C"/>
</dbReference>
<keyword evidence="1" id="KW-0694">RNA-binding</keyword>
<dbReference type="InterPro" id="IPR036291">
    <property type="entry name" value="NAD(P)-bd_dom_sf"/>
</dbReference>
<dbReference type="InterPro" id="IPR035979">
    <property type="entry name" value="RBD_domain_sf"/>
</dbReference>
<dbReference type="GO" id="GO:0003723">
    <property type="term" value="F:RNA binding"/>
    <property type="evidence" value="ECO:0007669"/>
    <property type="project" value="UniProtKB-UniRule"/>
</dbReference>
<dbReference type="InterPro" id="IPR013154">
    <property type="entry name" value="ADH-like_N"/>
</dbReference>
<dbReference type="SMART" id="SM00829">
    <property type="entry name" value="PKS_ER"/>
    <property type="match status" value="1"/>
</dbReference>
<dbReference type="Pfam" id="PF00107">
    <property type="entry name" value="ADH_zinc_N"/>
    <property type="match status" value="1"/>
</dbReference>
<feature type="region of interest" description="Disordered" evidence="2">
    <location>
        <begin position="620"/>
        <end position="644"/>
    </location>
</feature>
<dbReference type="Pfam" id="PF00076">
    <property type="entry name" value="RRM_1"/>
    <property type="match status" value="1"/>
</dbReference>
<dbReference type="InterPro" id="IPR051397">
    <property type="entry name" value="Zn-ADH-like_protein"/>
</dbReference>
<comment type="caution">
    <text evidence="4">The sequence shown here is derived from an EMBL/GenBank/DDBJ whole genome shotgun (WGS) entry which is preliminary data.</text>
</comment>
<dbReference type="SMART" id="SM00360">
    <property type="entry name" value="RRM"/>
    <property type="match status" value="1"/>
</dbReference>
<evidence type="ECO:0000256" key="1">
    <source>
        <dbReference type="PROSITE-ProRule" id="PRU00176"/>
    </source>
</evidence>
<feature type="domain" description="RRM" evidence="3">
    <location>
        <begin position="35"/>
        <end position="110"/>
    </location>
</feature>
<dbReference type="AlphaFoldDB" id="A0AAP0CZ20"/>
<dbReference type="CDD" id="cd00590">
    <property type="entry name" value="RRM_SF"/>
    <property type="match status" value="1"/>
</dbReference>
<organism evidence="4 5">
    <name type="scientific">Deinandra increscens subsp. villosa</name>
    <dbReference type="NCBI Taxonomy" id="3103831"/>
    <lineage>
        <taxon>Eukaryota</taxon>
        <taxon>Viridiplantae</taxon>
        <taxon>Streptophyta</taxon>
        <taxon>Embryophyta</taxon>
        <taxon>Tracheophyta</taxon>
        <taxon>Spermatophyta</taxon>
        <taxon>Magnoliopsida</taxon>
        <taxon>eudicotyledons</taxon>
        <taxon>Gunneridae</taxon>
        <taxon>Pentapetalae</taxon>
        <taxon>asterids</taxon>
        <taxon>campanulids</taxon>
        <taxon>Asterales</taxon>
        <taxon>Asteraceae</taxon>
        <taxon>Asteroideae</taxon>
        <taxon>Heliantheae alliance</taxon>
        <taxon>Madieae</taxon>
        <taxon>Madiinae</taxon>
        <taxon>Deinandra</taxon>
    </lineage>
</organism>
<dbReference type="InterPro" id="IPR012677">
    <property type="entry name" value="Nucleotide-bd_a/b_plait_sf"/>
</dbReference>
<accession>A0AAP0CZ20</accession>
<dbReference type="Gene3D" id="3.30.70.330">
    <property type="match status" value="1"/>
</dbReference>
<dbReference type="PROSITE" id="PS50102">
    <property type="entry name" value="RRM"/>
    <property type="match status" value="1"/>
</dbReference>
<dbReference type="CDD" id="cd08241">
    <property type="entry name" value="QOR1"/>
    <property type="match status" value="1"/>
</dbReference>
<dbReference type="Proteomes" id="UP001408789">
    <property type="component" value="Unassembled WGS sequence"/>
</dbReference>
<reference evidence="4 5" key="1">
    <citation type="submission" date="2024-04" db="EMBL/GenBank/DDBJ databases">
        <title>The reference genome of an endangered Asteraceae, Deinandra increscens subsp. villosa, native to the Central Coast of California.</title>
        <authorList>
            <person name="Guilliams M."/>
            <person name="Hasenstab-Lehman K."/>
            <person name="Meyer R."/>
            <person name="Mcevoy S."/>
        </authorList>
    </citation>
    <scope>NUCLEOTIDE SEQUENCE [LARGE SCALE GENOMIC DNA]</scope>
    <source>
        <tissue evidence="4">Leaf</tissue>
    </source>
</reference>
<proteinExistence type="predicted"/>
<dbReference type="EMBL" id="JBCNJP010000018">
    <property type="protein sequence ID" value="KAK9063303.1"/>
    <property type="molecule type" value="Genomic_DNA"/>
</dbReference>
<feature type="compositionally biased region" description="Polar residues" evidence="2">
    <location>
        <begin position="627"/>
        <end position="644"/>
    </location>
</feature>
<dbReference type="SUPFAM" id="SSF51735">
    <property type="entry name" value="NAD(P)-binding Rossmann-fold domains"/>
    <property type="match status" value="1"/>
</dbReference>
<dbReference type="Gene3D" id="3.40.50.720">
    <property type="entry name" value="NAD(P)-binding Rossmann-like Domain"/>
    <property type="match status" value="1"/>
</dbReference>
<evidence type="ECO:0000313" key="5">
    <source>
        <dbReference type="Proteomes" id="UP001408789"/>
    </source>
</evidence>
<dbReference type="PANTHER" id="PTHR43677">
    <property type="entry name" value="SHORT-CHAIN DEHYDROGENASE/REDUCTASE"/>
    <property type="match status" value="1"/>
</dbReference>
<dbReference type="InterPro" id="IPR000504">
    <property type="entry name" value="RRM_dom"/>
</dbReference>
<dbReference type="InterPro" id="IPR011032">
    <property type="entry name" value="GroES-like_sf"/>
</dbReference>
<evidence type="ECO:0000259" key="3">
    <source>
        <dbReference type="PROSITE" id="PS50102"/>
    </source>
</evidence>
<dbReference type="SUPFAM" id="SSF54928">
    <property type="entry name" value="RNA-binding domain, RBD"/>
    <property type="match status" value="1"/>
</dbReference>
<feature type="region of interest" description="Disordered" evidence="2">
    <location>
        <begin position="205"/>
        <end position="266"/>
    </location>
</feature>
<dbReference type="GO" id="GO:0016491">
    <property type="term" value="F:oxidoreductase activity"/>
    <property type="evidence" value="ECO:0007669"/>
    <property type="project" value="InterPro"/>
</dbReference>
<dbReference type="InterPro" id="IPR020843">
    <property type="entry name" value="ER"/>
</dbReference>
<keyword evidence="5" id="KW-1185">Reference proteome</keyword>
<name>A0AAP0CZ20_9ASTR</name>
<gene>
    <name evidence="4" type="ORF">SSX86_017173</name>
</gene>
<evidence type="ECO:0000256" key="2">
    <source>
        <dbReference type="SAM" id="MobiDB-lite"/>
    </source>
</evidence>
<sequence>MEVERTTQDSQWKVVNRKAKKVTWEKNQIKNESLVSFYVTNLPERVSIAELEKEFSNFGKVADIFISRRKNKAGDSFGFIKYEGVKDIGELERVLNKVKVRNLKISANLEKYNRDGTPVVINKHGRDNGGTGCGGGQVFSRLGPKVVGQSANSIPMGRSFAAAVRNGYEQTSSGEENGGWVSPVVGPGGESVQVVGPCENKLDGPAGEGYKLDGPVGSGSEESINDSLDLNFLPKNKHRRNRRYSKDSVGLPEGRSYYGRRQDGGGFDMEEEDIRLADEVLLDLQARARAELEDIGGAPRSETGKGVDVGQEIEDTVMMQGDQGADFDYDYSDLEVMMQGDQGADFDYDYSHLEVMMQGDQGADFDYDYSDLEVSPDLDYDLSDLDEEAYEKRRYWQDKHRVYDEYLRNRVMMQGDQGADFDYDYSDLEVSPDLDYDLSDLDEEAYEKRRYWQDKHRVYDEYLRNRVMMQGDQGADFDYDYSDLEVSPDLDYDLSDLDEEAYEKRRYWQDKHRVYDEYLRNRVMMQGDQGADFDYDYSDLEVSPDLDYDLSDLDEEAYEKRRYWQDKHRVYDEYLRNRVMMQGDQGADFDYDYSDLEVSPDLDYDLSDLDEEAYEKRRKLGDPTLAPDSSQNAPFTFSTSHPIPNLNSPTSLRVQIKSTCLNFATGLQVQGKYQEKHFILGSDYSGVVESVGPHVTKFKIGDRVCSFAFEGSFAQFIVAEERELYGVPDGCDLVAAAAIPAAYGTSHLALIHRAKLKPHQVLLVLGAAGGVGLAAIKIGKICGATIIAVARGPEKVEFLKSEGVDHIVDVSKEGVIESVKAFFKTRKLKGVDVLYDPVGGKLAKESLKLLNWGAQILVIGFASGEVPIIPANIALVKDWTIHGIYWGRYDANKPGVLGDSSKELLSWFAKGLIKIHISRSYKLQEANLAFADITDRKVIGKVMITFDDPKTITSSKL</sequence>
<dbReference type="PANTHER" id="PTHR43677:SF4">
    <property type="entry name" value="QUINONE OXIDOREDUCTASE-LIKE PROTEIN 2"/>
    <property type="match status" value="1"/>
</dbReference>
<evidence type="ECO:0000313" key="4">
    <source>
        <dbReference type="EMBL" id="KAK9063303.1"/>
    </source>
</evidence>
<dbReference type="Pfam" id="PF08240">
    <property type="entry name" value="ADH_N"/>
    <property type="match status" value="1"/>
</dbReference>
<dbReference type="SUPFAM" id="SSF50129">
    <property type="entry name" value="GroES-like"/>
    <property type="match status" value="1"/>
</dbReference>